<gene>
    <name evidence="11" type="ORF">ILEXP_LOCUS22146</name>
</gene>
<keyword evidence="2" id="KW-0611">Plant defense</keyword>
<dbReference type="GO" id="GO:0005634">
    <property type="term" value="C:nucleus"/>
    <property type="evidence" value="ECO:0007669"/>
    <property type="project" value="UniProtKB-SubCell"/>
</dbReference>
<name>A0ABC8S9I9_9AQUA</name>
<feature type="region of interest" description="Disordered" evidence="9">
    <location>
        <begin position="1"/>
        <end position="50"/>
    </location>
</feature>
<dbReference type="FunFam" id="3.30.730.10:FF:000001">
    <property type="entry name" value="Ethylene-responsive transcription factor 2"/>
    <property type="match status" value="1"/>
</dbReference>
<evidence type="ECO:0000256" key="7">
    <source>
        <dbReference type="ARBA" id="ARBA00023242"/>
    </source>
</evidence>
<feature type="domain" description="AP2/ERF" evidence="10">
    <location>
        <begin position="55"/>
        <end position="112"/>
    </location>
</feature>
<dbReference type="PROSITE" id="PS51032">
    <property type="entry name" value="AP2_ERF"/>
    <property type="match status" value="1"/>
</dbReference>
<keyword evidence="7" id="KW-0539">Nucleus</keyword>
<evidence type="ECO:0000259" key="10">
    <source>
        <dbReference type="PROSITE" id="PS51032"/>
    </source>
</evidence>
<evidence type="ECO:0000256" key="8">
    <source>
        <dbReference type="ARBA" id="ARBA00024343"/>
    </source>
</evidence>
<keyword evidence="5" id="KW-0010">Activator</keyword>
<feature type="compositionally biased region" description="Basic residues" evidence="9">
    <location>
        <begin position="38"/>
        <end position="50"/>
    </location>
</feature>
<evidence type="ECO:0000256" key="4">
    <source>
        <dbReference type="ARBA" id="ARBA00023125"/>
    </source>
</evidence>
<reference evidence="11 12" key="1">
    <citation type="submission" date="2024-02" db="EMBL/GenBank/DDBJ databases">
        <authorList>
            <person name="Vignale AGUSTIN F."/>
            <person name="Sosa J E."/>
            <person name="Modenutti C."/>
        </authorList>
    </citation>
    <scope>NUCLEOTIDE SEQUENCE [LARGE SCALE GENOMIC DNA]</scope>
</reference>
<protein>
    <recommendedName>
        <fullName evidence="10">AP2/ERF domain-containing protein</fullName>
    </recommendedName>
</protein>
<keyword evidence="12" id="KW-1185">Reference proteome</keyword>
<dbReference type="InterPro" id="IPR016177">
    <property type="entry name" value="DNA-bd_dom_sf"/>
</dbReference>
<dbReference type="InterPro" id="IPR001471">
    <property type="entry name" value="AP2/ERF_dom"/>
</dbReference>
<sequence>MDFEEGQFSTTSSSSLSSSNVIATNPNTPSRSNLPTLSHKRKAGRKKFKETRHPIYRGVRRRNGSKWVCELREPNKKSRIWLGTFPTPEMAARAHDVAALAFRGEGTALNFPDSAQVLPRAKSTSRRDIQVAALAAAEVFRPRAASPSSSSSSSLDFSQDTSLREVNRPSSLTVKIEKKVLEPSASACVHGRTEEGSETSTALFMDEEALFNMPGLIDSMAEGMLLTPPAMNRGFNWGGEMAHDMVFTLWKD</sequence>
<evidence type="ECO:0000256" key="5">
    <source>
        <dbReference type="ARBA" id="ARBA00023159"/>
    </source>
</evidence>
<keyword evidence="3" id="KW-0805">Transcription regulation</keyword>
<dbReference type="InterPro" id="IPR045277">
    <property type="entry name" value="DRE1A-I"/>
</dbReference>
<feature type="compositionally biased region" description="Low complexity" evidence="9">
    <location>
        <begin position="143"/>
        <end position="154"/>
    </location>
</feature>
<dbReference type="SMART" id="SM00380">
    <property type="entry name" value="AP2"/>
    <property type="match status" value="1"/>
</dbReference>
<dbReference type="InterPro" id="IPR036955">
    <property type="entry name" value="AP2/ERF_dom_sf"/>
</dbReference>
<dbReference type="Pfam" id="PF00847">
    <property type="entry name" value="AP2"/>
    <property type="match status" value="1"/>
</dbReference>
<dbReference type="AlphaFoldDB" id="A0ABC8S9I9"/>
<organism evidence="11 12">
    <name type="scientific">Ilex paraguariensis</name>
    <name type="common">yerba mate</name>
    <dbReference type="NCBI Taxonomy" id="185542"/>
    <lineage>
        <taxon>Eukaryota</taxon>
        <taxon>Viridiplantae</taxon>
        <taxon>Streptophyta</taxon>
        <taxon>Embryophyta</taxon>
        <taxon>Tracheophyta</taxon>
        <taxon>Spermatophyta</taxon>
        <taxon>Magnoliopsida</taxon>
        <taxon>eudicotyledons</taxon>
        <taxon>Gunneridae</taxon>
        <taxon>Pentapetalae</taxon>
        <taxon>asterids</taxon>
        <taxon>campanulids</taxon>
        <taxon>Aquifoliales</taxon>
        <taxon>Aquifoliaceae</taxon>
        <taxon>Ilex</taxon>
    </lineage>
</organism>
<dbReference type="CDD" id="cd00018">
    <property type="entry name" value="AP2"/>
    <property type="match status" value="1"/>
</dbReference>
<dbReference type="Proteomes" id="UP001642360">
    <property type="component" value="Unassembled WGS sequence"/>
</dbReference>
<dbReference type="GO" id="GO:0003677">
    <property type="term" value="F:DNA binding"/>
    <property type="evidence" value="ECO:0007669"/>
    <property type="project" value="UniProtKB-KW"/>
</dbReference>
<keyword evidence="6" id="KW-0804">Transcription</keyword>
<evidence type="ECO:0000256" key="1">
    <source>
        <dbReference type="ARBA" id="ARBA00004123"/>
    </source>
</evidence>
<dbReference type="PRINTS" id="PR00367">
    <property type="entry name" value="ETHRSPELEMNT"/>
</dbReference>
<evidence type="ECO:0000313" key="11">
    <source>
        <dbReference type="EMBL" id="CAK9153844.1"/>
    </source>
</evidence>
<comment type="similarity">
    <text evidence="8">Belongs to the AP2/ERF transcription factor family. ERF subfamily.</text>
</comment>
<dbReference type="GO" id="GO:0006952">
    <property type="term" value="P:defense response"/>
    <property type="evidence" value="ECO:0007669"/>
    <property type="project" value="UniProtKB-KW"/>
</dbReference>
<evidence type="ECO:0000256" key="6">
    <source>
        <dbReference type="ARBA" id="ARBA00023163"/>
    </source>
</evidence>
<comment type="subcellular location">
    <subcellularLocation>
        <location evidence="1">Nucleus</location>
    </subcellularLocation>
</comment>
<keyword evidence="4" id="KW-0238">DNA-binding</keyword>
<dbReference type="PANTHER" id="PTHR31839:SF42">
    <property type="entry name" value="DEHYDRATION-RESPONSIVE ELEMENT-BINDING PROTEIN 1F"/>
    <property type="match status" value="1"/>
</dbReference>
<dbReference type="PANTHER" id="PTHR31839">
    <property type="entry name" value="DEHYDRATION-RESPONSIVE ELEMENT-BINDING PROTEIN 1D"/>
    <property type="match status" value="1"/>
</dbReference>
<evidence type="ECO:0000313" key="12">
    <source>
        <dbReference type="Proteomes" id="UP001642360"/>
    </source>
</evidence>
<feature type="compositionally biased region" description="Low complexity" evidence="9">
    <location>
        <begin position="9"/>
        <end position="19"/>
    </location>
</feature>
<comment type="caution">
    <text evidence="11">The sequence shown here is derived from an EMBL/GenBank/DDBJ whole genome shotgun (WGS) entry which is preliminary data.</text>
</comment>
<dbReference type="EMBL" id="CAUOFW020002458">
    <property type="protein sequence ID" value="CAK9153844.1"/>
    <property type="molecule type" value="Genomic_DNA"/>
</dbReference>
<feature type="region of interest" description="Disordered" evidence="9">
    <location>
        <begin position="143"/>
        <end position="162"/>
    </location>
</feature>
<dbReference type="SUPFAM" id="SSF54171">
    <property type="entry name" value="DNA-binding domain"/>
    <property type="match status" value="1"/>
</dbReference>
<evidence type="ECO:0000256" key="3">
    <source>
        <dbReference type="ARBA" id="ARBA00023015"/>
    </source>
</evidence>
<evidence type="ECO:0000256" key="2">
    <source>
        <dbReference type="ARBA" id="ARBA00022821"/>
    </source>
</evidence>
<feature type="compositionally biased region" description="Polar residues" evidence="9">
    <location>
        <begin position="20"/>
        <end position="36"/>
    </location>
</feature>
<dbReference type="Gene3D" id="3.30.730.10">
    <property type="entry name" value="AP2/ERF domain"/>
    <property type="match status" value="1"/>
</dbReference>
<accession>A0ABC8S9I9</accession>
<proteinExistence type="inferred from homology"/>
<evidence type="ECO:0000256" key="9">
    <source>
        <dbReference type="SAM" id="MobiDB-lite"/>
    </source>
</evidence>